<reference evidence="2" key="1">
    <citation type="submission" date="2006-05" db="EMBL/GenBank/DDBJ databases">
        <title>Annotation of the draft genome assembly of Desulfuromonas acetoxidans DSM 684.</title>
        <authorList>
            <consortium name="US DOE Joint Genome Institute (JGI-ORNL)"/>
            <person name="Larimer F."/>
            <person name="Land M."/>
            <person name="Hauser L."/>
        </authorList>
    </citation>
    <scope>NUCLEOTIDE SEQUENCE [LARGE SCALE GENOMIC DNA]</scope>
    <source>
        <strain evidence="2">DSM 684</strain>
    </source>
</reference>
<sequence>MQQLIDRLSLAPHPEGGFYREVYRSEQAVSSSVTDAPRQALTHIYFLLLKGQVSRFHRVLHDEVWNYYEGAPLRLLRWHDTTIEEQLIGPGEAEYCTTIVGGDFQAAESCGDYTLVGCTVAPGFDFADFSFADDSQWLSVPEQVRQTYQRFR</sequence>
<dbReference type="InterPro" id="IPR014710">
    <property type="entry name" value="RmlC-like_jellyroll"/>
</dbReference>
<name>Q1K2P1_DESA6</name>
<dbReference type="InterPro" id="IPR039935">
    <property type="entry name" value="YML079W-like"/>
</dbReference>
<dbReference type="CDD" id="cd06121">
    <property type="entry name" value="cupin_YML079wp"/>
    <property type="match status" value="1"/>
</dbReference>
<dbReference type="EMBL" id="AAEW02000003">
    <property type="protein sequence ID" value="EAT16840.1"/>
    <property type="molecule type" value="Genomic_DNA"/>
</dbReference>
<evidence type="ECO:0000313" key="2">
    <source>
        <dbReference type="EMBL" id="EAT16840.1"/>
    </source>
</evidence>
<dbReference type="SUPFAM" id="SSF51182">
    <property type="entry name" value="RmlC-like cupins"/>
    <property type="match status" value="1"/>
</dbReference>
<reference evidence="2" key="2">
    <citation type="submission" date="2006-05" db="EMBL/GenBank/DDBJ databases">
        <title>Sequencing of the draft genome and assembly of Desulfuromonas acetoxidans DSM 684.</title>
        <authorList>
            <consortium name="US DOE Joint Genome Institute (JGI-PGF)"/>
            <person name="Copeland A."/>
            <person name="Lucas S."/>
            <person name="Lapidus A."/>
            <person name="Barry K."/>
            <person name="Detter J.C."/>
            <person name="Glavina del Rio T."/>
            <person name="Hammon N."/>
            <person name="Israni S."/>
            <person name="Dalin E."/>
            <person name="Tice H."/>
            <person name="Bruce D."/>
            <person name="Pitluck S."/>
            <person name="Richardson P."/>
        </authorList>
    </citation>
    <scope>NUCLEOTIDE SEQUENCE [LARGE SCALE GENOMIC DNA]</scope>
    <source>
        <strain evidence="2">DSM 684</strain>
    </source>
</reference>
<dbReference type="OrthoDB" id="9798288at2"/>
<protein>
    <recommendedName>
        <fullName evidence="1">DUF985 domain-containing protein</fullName>
    </recommendedName>
</protein>
<dbReference type="PANTHER" id="PTHR33387">
    <property type="entry name" value="RMLC-LIKE JELLY ROLL FOLD PROTEIN"/>
    <property type="match status" value="1"/>
</dbReference>
<evidence type="ECO:0000313" key="3">
    <source>
        <dbReference type="Proteomes" id="UP000005695"/>
    </source>
</evidence>
<dbReference type="Proteomes" id="UP000005695">
    <property type="component" value="Unassembled WGS sequence"/>
</dbReference>
<dbReference type="AlphaFoldDB" id="Q1K2P1"/>
<dbReference type="Pfam" id="PF06172">
    <property type="entry name" value="Cupin_5"/>
    <property type="match status" value="1"/>
</dbReference>
<proteinExistence type="predicted"/>
<dbReference type="InterPro" id="IPR009327">
    <property type="entry name" value="Cupin_DUF985"/>
</dbReference>
<dbReference type="PANTHER" id="PTHR33387:SF3">
    <property type="entry name" value="DUF985 DOMAIN-CONTAINING PROTEIN"/>
    <property type="match status" value="1"/>
</dbReference>
<gene>
    <name evidence="2" type="ORF">Dace_2092</name>
</gene>
<accession>Q1K2P1</accession>
<evidence type="ECO:0000259" key="1">
    <source>
        <dbReference type="Pfam" id="PF06172"/>
    </source>
</evidence>
<organism evidence="2 3">
    <name type="scientific">Desulfuromonas acetoxidans (strain DSM 684 / 11070)</name>
    <dbReference type="NCBI Taxonomy" id="281689"/>
    <lineage>
        <taxon>Bacteria</taxon>
        <taxon>Pseudomonadati</taxon>
        <taxon>Thermodesulfobacteriota</taxon>
        <taxon>Desulfuromonadia</taxon>
        <taxon>Desulfuromonadales</taxon>
        <taxon>Desulfuromonadaceae</taxon>
        <taxon>Desulfuromonas</taxon>
    </lineage>
</organism>
<dbReference type="Gene3D" id="2.60.120.10">
    <property type="entry name" value="Jelly Rolls"/>
    <property type="match status" value="1"/>
</dbReference>
<comment type="caution">
    <text evidence="2">The sequence shown here is derived from an EMBL/GenBank/DDBJ whole genome shotgun (WGS) entry which is preliminary data.</text>
</comment>
<keyword evidence="3" id="KW-1185">Reference proteome</keyword>
<dbReference type="InterPro" id="IPR011051">
    <property type="entry name" value="RmlC_Cupin_sf"/>
</dbReference>
<feature type="domain" description="DUF985" evidence="1">
    <location>
        <begin position="2"/>
        <end position="132"/>
    </location>
</feature>
<dbReference type="RefSeq" id="WP_005998309.1">
    <property type="nucleotide sequence ID" value="NZ_AAEW02000003.1"/>
</dbReference>